<dbReference type="Ensembl" id="ENSCPRT00005004631.1">
    <property type="protein sequence ID" value="ENSCPRP00005003941.1"/>
    <property type="gene ID" value="ENSCPRG00005002892.1"/>
</dbReference>
<dbReference type="CDD" id="cd01301">
    <property type="entry name" value="rDP_like"/>
    <property type="match status" value="1"/>
</dbReference>
<evidence type="ECO:0000256" key="1">
    <source>
        <dbReference type="ARBA" id="ARBA00004589"/>
    </source>
</evidence>
<comment type="subcellular location">
    <subcellularLocation>
        <location evidence="1 3">Membrane</location>
        <topology evidence="1 3">Lipid-anchor</topology>
        <topology evidence="1 3">GPI-anchor</topology>
    </subcellularLocation>
</comment>
<comment type="subunit">
    <text evidence="3">Homodimer; disulfide-linked.</text>
</comment>
<comment type="cofactor">
    <cofactor evidence="3">
        <name>Zn(2+)</name>
        <dbReference type="ChEBI" id="CHEBI:29105"/>
    </cofactor>
</comment>
<dbReference type="PROSITE" id="PS00869">
    <property type="entry name" value="RENAL_DIPEPTIDASE_1"/>
    <property type="match status" value="1"/>
</dbReference>
<dbReference type="KEGG" id="cpoo:109310496"/>
<dbReference type="Pfam" id="PF01244">
    <property type="entry name" value="Peptidase_M19"/>
    <property type="match status" value="1"/>
</dbReference>
<reference evidence="4" key="1">
    <citation type="submission" date="2025-05" db="UniProtKB">
        <authorList>
            <consortium name="Ensembl"/>
        </authorList>
    </citation>
    <scope>IDENTIFICATION</scope>
</reference>
<keyword evidence="2 3" id="KW-0449">Lipoprotein</keyword>
<dbReference type="Ensembl" id="ENSCPRT00005004628.1">
    <property type="protein sequence ID" value="ENSCPRP00005003938.1"/>
    <property type="gene ID" value="ENSCPRG00005002892.1"/>
</dbReference>
<dbReference type="GO" id="GO:0046872">
    <property type="term" value="F:metal ion binding"/>
    <property type="evidence" value="ECO:0007669"/>
    <property type="project" value="UniProtKB-UniRule"/>
</dbReference>
<accession>A0A7M4FSD4</accession>
<dbReference type="PANTHER" id="PTHR10443">
    <property type="entry name" value="MICROSOMAL DIPEPTIDASE"/>
    <property type="match status" value="1"/>
</dbReference>
<dbReference type="Proteomes" id="UP000594220">
    <property type="component" value="Unplaced"/>
</dbReference>
<keyword evidence="2 3" id="KW-0336">GPI-anchor</keyword>
<dbReference type="InterPro" id="IPR000180">
    <property type="entry name" value="Dipep_AS"/>
</dbReference>
<dbReference type="PROSITE" id="PS51365">
    <property type="entry name" value="RENAL_DIPEPTIDASE_2"/>
    <property type="match status" value="1"/>
</dbReference>
<dbReference type="GO" id="GO:0070573">
    <property type="term" value="F:metallodipeptidase activity"/>
    <property type="evidence" value="ECO:0007669"/>
    <property type="project" value="InterPro"/>
</dbReference>
<keyword evidence="3" id="KW-0645">Protease</keyword>
<keyword evidence="2 3" id="KW-0325">Glycoprotein</keyword>
<dbReference type="InterPro" id="IPR032466">
    <property type="entry name" value="Metal_Hydrolase"/>
</dbReference>
<dbReference type="GO" id="GO:0006508">
    <property type="term" value="P:proteolysis"/>
    <property type="evidence" value="ECO:0007669"/>
    <property type="project" value="UniProtKB-KW"/>
</dbReference>
<dbReference type="SUPFAM" id="SSF51556">
    <property type="entry name" value="Metallo-dependent hydrolases"/>
    <property type="match status" value="1"/>
</dbReference>
<dbReference type="EC" id="3.4.13.19" evidence="3"/>
<keyword evidence="3" id="KW-0482">Metalloprotease</keyword>
<evidence type="ECO:0000256" key="3">
    <source>
        <dbReference type="RuleBase" id="RU341113"/>
    </source>
</evidence>
<organism evidence="4 5">
    <name type="scientific">Crocodylus porosus</name>
    <name type="common">Saltwater crocodile</name>
    <name type="synonym">Estuarine crocodile</name>
    <dbReference type="NCBI Taxonomy" id="8502"/>
    <lineage>
        <taxon>Eukaryota</taxon>
        <taxon>Metazoa</taxon>
        <taxon>Chordata</taxon>
        <taxon>Craniata</taxon>
        <taxon>Vertebrata</taxon>
        <taxon>Euteleostomi</taxon>
        <taxon>Archelosauria</taxon>
        <taxon>Archosauria</taxon>
        <taxon>Crocodylia</taxon>
        <taxon>Longirostres</taxon>
        <taxon>Crocodylidae</taxon>
        <taxon>Crocodylus</taxon>
    </lineage>
</organism>
<keyword evidence="3" id="KW-0378">Hydrolase</keyword>
<dbReference type="OMA" id="SRHNVFG"/>
<keyword evidence="3" id="KW-1015">Disulfide bond</keyword>
<dbReference type="AlphaFoldDB" id="A0A7M4FSD4"/>
<sequence>MRQASTVPKLLSLEPLLTREVPHTHCTSEQLFSPMDIFKIKINIVFKIKLANLFLWLLVLLPDVLASATDKMAEGRAVELMKQAHLIDGHNDLALKLRIQYQNKISRINLMNLTTTHTNIQKLQSGYVGAQFWSAYVLCSAQNKDAVRLTLEQIDVIKRMCSEYEELEFVTTSQGIVDSKKIACLIGIEGGHSIDSSLAMLRVYYDLGVRYMSLTHTCNTPWSETSSKQIYSFYPHIDGLTKFGKEVVKEMNRLGMMVDLSHTSDSTARAALNISKAPVIFSHSSAFSVCNHSRNVPDDILRSLEKNNGIVMVTFQAQALACGTNTVNVSTVADHFDHIKKIAGSKSIGIGGDYDGAESFPKGLEDVSKYPALIEELLRRGWNQAELKGILRENFLRVFKEVEKVQRDSRSMNVNEDEIQPEEVQNSCRLDLKYRPHKPTPFLEAQPVSTFSGIPSVLWSSSCLMFLSVICMIIY</sequence>
<gene>
    <name evidence="4" type="primary">DPEP2</name>
</gene>
<keyword evidence="3" id="KW-0224">Dipeptidase</keyword>
<dbReference type="InterPro" id="IPR008257">
    <property type="entry name" value="Pept_M19"/>
</dbReference>
<proteinExistence type="inferred from homology"/>
<dbReference type="Gene3D" id="3.20.20.140">
    <property type="entry name" value="Metal-dependent hydrolases"/>
    <property type="match status" value="1"/>
</dbReference>
<name>A0A7M4FSD4_CROPO</name>
<dbReference type="GO" id="GO:1901749">
    <property type="term" value="P:leukotriene D4 catabolic process"/>
    <property type="evidence" value="ECO:0007669"/>
    <property type="project" value="Ensembl"/>
</dbReference>
<dbReference type="GO" id="GO:0098552">
    <property type="term" value="C:side of membrane"/>
    <property type="evidence" value="ECO:0007669"/>
    <property type="project" value="UniProtKB-KW"/>
</dbReference>
<protein>
    <recommendedName>
        <fullName evidence="3">Dipeptidase</fullName>
        <ecNumber evidence="3">3.4.13.19</ecNumber>
    </recommendedName>
</protein>
<dbReference type="GeneTree" id="ENSGT00940000160211"/>
<comment type="catalytic activity">
    <reaction evidence="3">
        <text>an L-aminoacyl-L-amino acid + H2O = 2 an L-alpha-amino acid</text>
        <dbReference type="Rhea" id="RHEA:48940"/>
        <dbReference type="ChEBI" id="CHEBI:15377"/>
        <dbReference type="ChEBI" id="CHEBI:59869"/>
        <dbReference type="ChEBI" id="CHEBI:77460"/>
        <dbReference type="EC" id="3.4.13.19"/>
    </reaction>
</comment>
<comment type="similarity">
    <text evidence="3">Belongs to the metallo-dependent hydrolases superfamily. Peptidase M19 family.</text>
</comment>
<keyword evidence="3" id="KW-0862">Zinc</keyword>
<dbReference type="OrthoDB" id="445695at2759"/>
<keyword evidence="3" id="KW-0479">Metal-binding</keyword>
<evidence type="ECO:0000313" key="5">
    <source>
        <dbReference type="Proteomes" id="UP000594220"/>
    </source>
</evidence>
<dbReference type="FunFam" id="3.20.20.140:FF:000030">
    <property type="entry name" value="Dipeptidase"/>
    <property type="match status" value="1"/>
</dbReference>
<keyword evidence="5" id="KW-1185">Reference proteome</keyword>
<evidence type="ECO:0000313" key="4">
    <source>
        <dbReference type="Ensembl" id="ENSCPRP00005003938.1"/>
    </source>
</evidence>
<evidence type="ECO:0000256" key="2">
    <source>
        <dbReference type="ARBA" id="ARBA00022622"/>
    </source>
</evidence>
<dbReference type="PANTHER" id="PTHR10443:SF9">
    <property type="entry name" value="DIPEPTIDASE 2"/>
    <property type="match status" value="1"/>
</dbReference>
<keyword evidence="2 3" id="KW-0472">Membrane</keyword>